<proteinExistence type="predicted"/>
<gene>
    <name evidence="1" type="ORF">E5358_05520</name>
</gene>
<dbReference type="Proteomes" id="UP000308886">
    <property type="component" value="Unassembled WGS sequence"/>
</dbReference>
<evidence type="ECO:0000313" key="1">
    <source>
        <dbReference type="EMBL" id="TGX82797.1"/>
    </source>
</evidence>
<dbReference type="EMBL" id="SRZC01000007">
    <property type="protein sequence ID" value="TGX82797.1"/>
    <property type="molecule type" value="Genomic_DNA"/>
</dbReference>
<keyword evidence="2" id="KW-1185">Reference proteome</keyword>
<name>A0AC61QS15_9BACT</name>
<organism evidence="1 2">
    <name type="scientific">Palleniella muris</name>
    <dbReference type="NCBI Taxonomy" id="3038145"/>
    <lineage>
        <taxon>Bacteria</taxon>
        <taxon>Pseudomonadati</taxon>
        <taxon>Bacteroidota</taxon>
        <taxon>Bacteroidia</taxon>
        <taxon>Bacteroidales</taxon>
        <taxon>Prevotellaceae</taxon>
        <taxon>Palleniella</taxon>
    </lineage>
</organism>
<evidence type="ECO:0000313" key="2">
    <source>
        <dbReference type="Proteomes" id="UP000308886"/>
    </source>
</evidence>
<reference evidence="1" key="1">
    <citation type="submission" date="2019-04" db="EMBL/GenBank/DDBJ databases">
        <title>Microbes associate with the intestines of laboratory mice.</title>
        <authorList>
            <person name="Navarre W."/>
            <person name="Wong E."/>
            <person name="Huang K."/>
            <person name="Tropini C."/>
            <person name="Ng K."/>
            <person name="Yu B."/>
        </authorList>
    </citation>
    <scope>NUCLEOTIDE SEQUENCE</scope>
    <source>
        <strain evidence="1">NM73_A23</strain>
    </source>
</reference>
<sequence>MIIEIYYTKKTNFVIVILNFLCTFAATNQVSLQIQNIMEEKERSYFRVKTECTVELPNGALGKKKIEELILATSYTEAEMLVHEIISSLNRTQFGSVHYEIIKTKISDVLFNDTLAQEQTVKDFCCNFFEEDETSGVGLYMVKVMFLTLDEKSGKEKKTIEDFYVPALSNADANEKINKHLGKTMSDFVIRDTKFDKTEAIYWPLDVHKSKVENFSLS</sequence>
<accession>A0AC61QS15</accession>
<protein>
    <submittedName>
        <fullName evidence="1">DUF4494 domain-containing protein</fullName>
    </submittedName>
</protein>
<comment type="caution">
    <text evidence="1">The sequence shown here is derived from an EMBL/GenBank/DDBJ whole genome shotgun (WGS) entry which is preliminary data.</text>
</comment>